<evidence type="ECO:0000256" key="4">
    <source>
        <dbReference type="RuleBase" id="RU363099"/>
    </source>
</evidence>
<gene>
    <name evidence="5" type="ORF">DKX38_016404</name>
</gene>
<comment type="subcellular location">
    <subcellularLocation>
        <location evidence="4">Secreted</location>
        <location evidence="4">Extracellular space</location>
        <location evidence="4">Apoplast</location>
    </subcellularLocation>
</comment>
<proteinExistence type="inferred from homology"/>
<dbReference type="Pfam" id="PF03018">
    <property type="entry name" value="Dirigent"/>
    <property type="match status" value="1"/>
</dbReference>
<comment type="subunit">
    <text evidence="2 4">Homodimer.</text>
</comment>
<keyword evidence="4" id="KW-0732">Signal</keyword>
<comment type="similarity">
    <text evidence="1 4">Belongs to the plant dirigent protein family.</text>
</comment>
<comment type="caution">
    <text evidence="5">The sequence shown here is derived from an EMBL/GenBank/DDBJ whole genome shotgun (WGS) entry which is preliminary data.</text>
</comment>
<reference evidence="6" key="1">
    <citation type="journal article" date="2019" name="Gigascience">
        <title>De novo genome assembly of the endangered Acer yangbiense, a plant species with extremely small populations endemic to Yunnan Province, China.</title>
        <authorList>
            <person name="Yang J."/>
            <person name="Wariss H.M."/>
            <person name="Tao L."/>
            <person name="Zhang R."/>
            <person name="Yun Q."/>
            <person name="Hollingsworth P."/>
            <person name="Dao Z."/>
            <person name="Luo G."/>
            <person name="Guo H."/>
            <person name="Ma Y."/>
            <person name="Sun W."/>
        </authorList>
    </citation>
    <scope>NUCLEOTIDE SEQUENCE [LARGE SCALE GENOMIC DNA]</scope>
    <source>
        <strain evidence="6">cv. br00</strain>
    </source>
</reference>
<dbReference type="EMBL" id="VDCV01000010">
    <property type="protein sequence ID" value="KAB5538871.1"/>
    <property type="molecule type" value="Genomic_DNA"/>
</dbReference>
<organism evidence="5 6">
    <name type="scientific">Salix brachista</name>
    <dbReference type="NCBI Taxonomy" id="2182728"/>
    <lineage>
        <taxon>Eukaryota</taxon>
        <taxon>Viridiplantae</taxon>
        <taxon>Streptophyta</taxon>
        <taxon>Embryophyta</taxon>
        <taxon>Tracheophyta</taxon>
        <taxon>Spermatophyta</taxon>
        <taxon>Magnoliopsida</taxon>
        <taxon>eudicotyledons</taxon>
        <taxon>Gunneridae</taxon>
        <taxon>Pentapetalae</taxon>
        <taxon>rosids</taxon>
        <taxon>fabids</taxon>
        <taxon>Malpighiales</taxon>
        <taxon>Salicaceae</taxon>
        <taxon>Saliceae</taxon>
        <taxon>Salix</taxon>
    </lineage>
</organism>
<keyword evidence="3 4" id="KW-0964">Secreted</keyword>
<keyword evidence="4" id="KW-0052">Apoplast</keyword>
<dbReference type="InterPro" id="IPR044859">
    <property type="entry name" value="Allene_oxi_cyc_Dirigent"/>
</dbReference>
<protein>
    <recommendedName>
        <fullName evidence="4">Dirigent protein</fullName>
    </recommendedName>
</protein>
<dbReference type="AlphaFoldDB" id="A0A5N5L9L2"/>
<feature type="signal peptide" evidence="4">
    <location>
        <begin position="1"/>
        <end position="28"/>
    </location>
</feature>
<evidence type="ECO:0000256" key="3">
    <source>
        <dbReference type="ARBA" id="ARBA00022525"/>
    </source>
</evidence>
<dbReference type="InterPro" id="IPR004265">
    <property type="entry name" value="Dirigent"/>
</dbReference>
<feature type="chain" id="PRO_5024516499" description="Dirigent protein" evidence="4">
    <location>
        <begin position="29"/>
        <end position="237"/>
    </location>
</feature>
<accession>A0A5N5L9L2</accession>
<evidence type="ECO:0000313" key="6">
    <source>
        <dbReference type="Proteomes" id="UP000326939"/>
    </source>
</evidence>
<keyword evidence="6" id="KW-1185">Reference proteome</keyword>
<dbReference type="PANTHER" id="PTHR46215:SF17">
    <property type="entry name" value="DIRIGENT PROTEIN"/>
    <property type="match status" value="1"/>
</dbReference>
<evidence type="ECO:0000256" key="2">
    <source>
        <dbReference type="ARBA" id="ARBA00011738"/>
    </source>
</evidence>
<comment type="function">
    <text evidence="4">Dirigent proteins impart stereoselectivity on the phenoxy radical-coupling reaction, yielding optically active lignans from two molecules of coniferyl alcohol in the biosynthesis of lignans, flavonolignans, and alkaloids and thus plays a central role in plant secondary metabolism.</text>
</comment>
<dbReference type="PANTHER" id="PTHR46215">
    <property type="entry name" value="DIRIGENT PROTEIN 24-RELATED"/>
    <property type="match status" value="1"/>
</dbReference>
<sequence length="237" mass="25166">MKRGKLPSMPSLVCLLLCMDIINRSSFARTLGSSGPSQHHHKHHKNITFLMQNVLNATHPSPKPATAKVTSQIPFPKPLGYFPPIGGIPLQQPSPAVSGTGLSTQTLDVSNIGLSFPARATLQELEFGSVTEIAEDLFVYGSLVVGKALGVYVASSEDGTSHMMAMTAKFVKNEFRDGLRFFGVHKTDVPESHIAVIGGTGKYHGANGYAVIKAVGAGSKSTAGEETGNLLFNVYLS</sequence>
<name>A0A5N5L9L2_9ROSI</name>
<evidence type="ECO:0000256" key="1">
    <source>
        <dbReference type="ARBA" id="ARBA00010746"/>
    </source>
</evidence>
<evidence type="ECO:0000313" key="5">
    <source>
        <dbReference type="EMBL" id="KAB5538871.1"/>
    </source>
</evidence>
<dbReference type="GO" id="GO:0009699">
    <property type="term" value="P:phenylpropanoid biosynthetic process"/>
    <property type="evidence" value="ECO:0007669"/>
    <property type="project" value="UniProtKB-ARBA"/>
</dbReference>
<dbReference type="Gene3D" id="2.40.480.10">
    <property type="entry name" value="Allene oxide cyclase-like"/>
    <property type="match status" value="1"/>
</dbReference>
<dbReference type="Proteomes" id="UP000326939">
    <property type="component" value="Chromosome 10"/>
</dbReference>
<dbReference type="GO" id="GO:0048046">
    <property type="term" value="C:apoplast"/>
    <property type="evidence" value="ECO:0007669"/>
    <property type="project" value="UniProtKB-SubCell"/>
</dbReference>